<evidence type="ECO:0000313" key="1">
    <source>
        <dbReference type="EMBL" id="GGC61454.1"/>
    </source>
</evidence>
<keyword evidence="2" id="KW-1185">Reference proteome</keyword>
<accession>A0A916U5J0</accession>
<proteinExistence type="predicted"/>
<dbReference type="Proteomes" id="UP000641514">
    <property type="component" value="Unassembled WGS sequence"/>
</dbReference>
<protein>
    <submittedName>
        <fullName evidence="1">Uncharacterized protein</fullName>
    </submittedName>
</protein>
<organism evidence="1 2">
    <name type="scientific">Hoyosella rhizosphaerae</name>
    <dbReference type="NCBI Taxonomy" id="1755582"/>
    <lineage>
        <taxon>Bacteria</taxon>
        <taxon>Bacillati</taxon>
        <taxon>Actinomycetota</taxon>
        <taxon>Actinomycetes</taxon>
        <taxon>Mycobacteriales</taxon>
        <taxon>Hoyosellaceae</taxon>
        <taxon>Hoyosella</taxon>
    </lineage>
</organism>
<reference evidence="1" key="1">
    <citation type="journal article" date="2014" name="Int. J. Syst. Evol. Microbiol.">
        <title>Complete genome sequence of Corynebacterium casei LMG S-19264T (=DSM 44701T), isolated from a smear-ripened cheese.</title>
        <authorList>
            <consortium name="US DOE Joint Genome Institute (JGI-PGF)"/>
            <person name="Walter F."/>
            <person name="Albersmeier A."/>
            <person name="Kalinowski J."/>
            <person name="Ruckert C."/>
        </authorList>
    </citation>
    <scope>NUCLEOTIDE SEQUENCE</scope>
    <source>
        <strain evidence="1">CGMCC 1.15478</strain>
    </source>
</reference>
<evidence type="ECO:0000313" key="2">
    <source>
        <dbReference type="Proteomes" id="UP000641514"/>
    </source>
</evidence>
<dbReference type="EMBL" id="BMJH01000001">
    <property type="protein sequence ID" value="GGC61454.1"/>
    <property type="molecule type" value="Genomic_DNA"/>
</dbReference>
<comment type="caution">
    <text evidence="1">The sequence shown here is derived from an EMBL/GenBank/DDBJ whole genome shotgun (WGS) entry which is preliminary data.</text>
</comment>
<sequence>MRSLCDKLDAGRESGAPLTGSDIVLFERAHAILAEALDAVEDV</sequence>
<dbReference type="AlphaFoldDB" id="A0A916U5J0"/>
<reference evidence="1" key="2">
    <citation type="submission" date="2020-09" db="EMBL/GenBank/DDBJ databases">
        <authorList>
            <person name="Sun Q."/>
            <person name="Zhou Y."/>
        </authorList>
    </citation>
    <scope>NUCLEOTIDE SEQUENCE</scope>
    <source>
        <strain evidence="1">CGMCC 1.15478</strain>
    </source>
</reference>
<name>A0A916U5J0_9ACTN</name>
<gene>
    <name evidence="1" type="ORF">GCM10011410_12400</name>
</gene>